<name>A0ABQ5ECW0_9ASTR</name>
<gene>
    <name evidence="2" type="ORF">Tco_0974906</name>
</gene>
<feature type="compositionally biased region" description="Basic and acidic residues" evidence="1">
    <location>
        <begin position="80"/>
        <end position="95"/>
    </location>
</feature>
<comment type="caution">
    <text evidence="2">The sequence shown here is derived from an EMBL/GenBank/DDBJ whole genome shotgun (WGS) entry which is preliminary data.</text>
</comment>
<feature type="region of interest" description="Disordered" evidence="1">
    <location>
        <begin position="1"/>
        <end position="24"/>
    </location>
</feature>
<feature type="region of interest" description="Disordered" evidence="1">
    <location>
        <begin position="80"/>
        <end position="105"/>
    </location>
</feature>
<evidence type="ECO:0000313" key="2">
    <source>
        <dbReference type="EMBL" id="GJT48749.1"/>
    </source>
</evidence>
<proteinExistence type="predicted"/>
<accession>A0ABQ5ECW0</accession>
<dbReference type="EMBL" id="BQNB010016179">
    <property type="protein sequence ID" value="GJT48749.1"/>
    <property type="molecule type" value="Genomic_DNA"/>
</dbReference>
<keyword evidence="3" id="KW-1185">Reference proteome</keyword>
<organism evidence="2 3">
    <name type="scientific">Tanacetum coccineum</name>
    <dbReference type="NCBI Taxonomy" id="301880"/>
    <lineage>
        <taxon>Eukaryota</taxon>
        <taxon>Viridiplantae</taxon>
        <taxon>Streptophyta</taxon>
        <taxon>Embryophyta</taxon>
        <taxon>Tracheophyta</taxon>
        <taxon>Spermatophyta</taxon>
        <taxon>Magnoliopsida</taxon>
        <taxon>eudicotyledons</taxon>
        <taxon>Gunneridae</taxon>
        <taxon>Pentapetalae</taxon>
        <taxon>asterids</taxon>
        <taxon>campanulids</taxon>
        <taxon>Asterales</taxon>
        <taxon>Asteraceae</taxon>
        <taxon>Asteroideae</taxon>
        <taxon>Anthemideae</taxon>
        <taxon>Anthemidinae</taxon>
        <taxon>Tanacetum</taxon>
    </lineage>
</organism>
<reference evidence="2" key="1">
    <citation type="journal article" date="2022" name="Int. J. Mol. Sci.">
        <title>Draft Genome of Tanacetum Coccineum: Genomic Comparison of Closely Related Tanacetum-Family Plants.</title>
        <authorList>
            <person name="Yamashiro T."/>
            <person name="Shiraishi A."/>
            <person name="Nakayama K."/>
            <person name="Satake H."/>
        </authorList>
    </citation>
    <scope>NUCLEOTIDE SEQUENCE</scope>
</reference>
<evidence type="ECO:0000313" key="3">
    <source>
        <dbReference type="Proteomes" id="UP001151760"/>
    </source>
</evidence>
<protein>
    <submittedName>
        <fullName evidence="2">Uncharacterized protein</fullName>
    </submittedName>
</protein>
<evidence type="ECO:0000256" key="1">
    <source>
        <dbReference type="SAM" id="MobiDB-lite"/>
    </source>
</evidence>
<reference evidence="2" key="2">
    <citation type="submission" date="2022-01" db="EMBL/GenBank/DDBJ databases">
        <authorList>
            <person name="Yamashiro T."/>
            <person name="Shiraishi A."/>
            <person name="Satake H."/>
            <person name="Nakayama K."/>
        </authorList>
    </citation>
    <scope>NUCLEOTIDE SEQUENCE</scope>
</reference>
<sequence length="105" mass="12456">MTSRRPSILNRSSTQTQTELPTQEDQIRCYRQMAQNRHQVARTTRRVFGRNNYNRTLETPVDPERQLEILRERTLAYPLRDSHDKATRTSLEKCQNKCSSCPPRH</sequence>
<dbReference type="Proteomes" id="UP001151760">
    <property type="component" value="Unassembled WGS sequence"/>
</dbReference>